<keyword evidence="5" id="KW-1185">Reference proteome</keyword>
<evidence type="ECO:0000256" key="1">
    <source>
        <dbReference type="ARBA" id="ARBA00022729"/>
    </source>
</evidence>
<dbReference type="InterPro" id="IPR054828">
    <property type="entry name" value="Vit_B12_bind_prot"/>
</dbReference>
<feature type="domain" description="Fe/B12 periplasmic-binding" evidence="3">
    <location>
        <begin position="49"/>
        <end position="304"/>
    </location>
</feature>
<dbReference type="InterPro" id="IPR002491">
    <property type="entry name" value="ABC_transptr_periplasmic_BD"/>
</dbReference>
<dbReference type="Pfam" id="PF01497">
    <property type="entry name" value="Peripla_BP_2"/>
    <property type="match status" value="1"/>
</dbReference>
<dbReference type="SUPFAM" id="SSF53807">
    <property type="entry name" value="Helical backbone' metal receptor"/>
    <property type="match status" value="1"/>
</dbReference>
<dbReference type="Gene3D" id="3.40.50.1980">
    <property type="entry name" value="Nitrogenase molybdenum iron protein domain"/>
    <property type="match status" value="2"/>
</dbReference>
<dbReference type="EMBL" id="JAHZSS010000003">
    <property type="protein sequence ID" value="MBW8190265.1"/>
    <property type="molecule type" value="Genomic_DNA"/>
</dbReference>
<dbReference type="CDD" id="cd01144">
    <property type="entry name" value="BtuF"/>
    <property type="match status" value="1"/>
</dbReference>
<protein>
    <submittedName>
        <fullName evidence="4">Cobalamin-binding protein</fullName>
    </submittedName>
</protein>
<dbReference type="PANTHER" id="PTHR30535:SF34">
    <property type="entry name" value="MOLYBDATE-BINDING PROTEIN MOLA"/>
    <property type="match status" value="1"/>
</dbReference>
<comment type="caution">
    <text evidence="4">The sequence shown here is derived from an EMBL/GenBank/DDBJ whole genome shotgun (WGS) entry which is preliminary data.</text>
</comment>
<proteinExistence type="predicted"/>
<feature type="signal peptide" evidence="2">
    <location>
        <begin position="1"/>
        <end position="30"/>
    </location>
</feature>
<dbReference type="PROSITE" id="PS50983">
    <property type="entry name" value="FE_B12_PBP"/>
    <property type="match status" value="1"/>
</dbReference>
<dbReference type="PANTHER" id="PTHR30535">
    <property type="entry name" value="VITAMIN B12-BINDING PROTEIN"/>
    <property type="match status" value="1"/>
</dbReference>
<dbReference type="Proteomes" id="UP001166251">
    <property type="component" value="Unassembled WGS sequence"/>
</dbReference>
<gene>
    <name evidence="4" type="ORF">K0504_04375</name>
</gene>
<organism evidence="4 5">
    <name type="scientific">Neiella holothuriorum</name>
    <dbReference type="NCBI Taxonomy" id="2870530"/>
    <lineage>
        <taxon>Bacteria</taxon>
        <taxon>Pseudomonadati</taxon>
        <taxon>Pseudomonadota</taxon>
        <taxon>Gammaproteobacteria</taxon>
        <taxon>Alteromonadales</taxon>
        <taxon>Echinimonadaceae</taxon>
        <taxon>Neiella</taxon>
    </lineage>
</organism>
<evidence type="ECO:0000313" key="5">
    <source>
        <dbReference type="Proteomes" id="UP001166251"/>
    </source>
</evidence>
<evidence type="ECO:0000256" key="2">
    <source>
        <dbReference type="SAM" id="SignalP"/>
    </source>
</evidence>
<sequence length="304" mass="33666">MSLVFDWFALRRIKYTLLLVCVLVTANTQATPTMDVAPAAVASATPPSRVIALAPNLVEMIYALGADHLMVGAIEHSNYPSEAKQLPVIGNYAQLNIERIVALQPDLLIAWRGGSPPADVERLQQLGLRVVWINIQTFNDVADALTLLGEVLGHQRDAQPLVSRYLAQLDSIRRQYQHAAPITVFYELWPQPLTTVGLGSWPQQALALCGADNPFAKAMGDYPQVSLEHVIATQPQVIIQPLDSARGIALTDWQRWPTVPAVSHQAIVTPDSDKLHRMTPRALDEAAKLCRQLDEYRKVYRTTD</sequence>
<dbReference type="InterPro" id="IPR050902">
    <property type="entry name" value="ABC_Transporter_SBP"/>
</dbReference>
<evidence type="ECO:0000259" key="3">
    <source>
        <dbReference type="PROSITE" id="PS50983"/>
    </source>
</evidence>
<accession>A0ABS7EDE7</accession>
<dbReference type="RefSeq" id="WP_220102943.1">
    <property type="nucleotide sequence ID" value="NZ_JAHZSS010000003.1"/>
</dbReference>
<name>A0ABS7EDE7_9GAMM</name>
<keyword evidence="1 2" id="KW-0732">Signal</keyword>
<dbReference type="NCBIfam" id="NF038402">
    <property type="entry name" value="TroA_like"/>
    <property type="match status" value="1"/>
</dbReference>
<feature type="chain" id="PRO_5045327800" evidence="2">
    <location>
        <begin position="31"/>
        <end position="304"/>
    </location>
</feature>
<reference evidence="4" key="1">
    <citation type="submission" date="2021-07" db="EMBL/GenBank/DDBJ databases">
        <title>Neiella marina sp. nov., isolated from the intestinal content of sea cucumber Apostichopus japonicus.</title>
        <authorList>
            <person name="Bai X."/>
        </authorList>
    </citation>
    <scope>NUCLEOTIDE SEQUENCE</scope>
    <source>
        <strain evidence="4">126</strain>
    </source>
</reference>
<evidence type="ECO:0000313" key="4">
    <source>
        <dbReference type="EMBL" id="MBW8190265.1"/>
    </source>
</evidence>